<evidence type="ECO:0000313" key="2">
    <source>
        <dbReference type="Proteomes" id="UP000291189"/>
    </source>
</evidence>
<dbReference type="RefSeq" id="WP_129987578.1">
    <property type="nucleotide sequence ID" value="NZ_SDPU01000022.1"/>
</dbReference>
<dbReference type="InterPro" id="IPR012467">
    <property type="entry name" value="DUF1684"/>
</dbReference>
<organism evidence="1 2">
    <name type="scientific">Nocardioides iriomotensis</name>
    <dbReference type="NCBI Taxonomy" id="715784"/>
    <lineage>
        <taxon>Bacteria</taxon>
        <taxon>Bacillati</taxon>
        <taxon>Actinomycetota</taxon>
        <taxon>Actinomycetes</taxon>
        <taxon>Propionibacteriales</taxon>
        <taxon>Nocardioidaceae</taxon>
        <taxon>Nocardioides</taxon>
    </lineage>
</organism>
<proteinExistence type="predicted"/>
<gene>
    <name evidence="1" type="ORF">ETU37_12100</name>
</gene>
<evidence type="ECO:0000313" key="1">
    <source>
        <dbReference type="EMBL" id="RYU11990.1"/>
    </source>
</evidence>
<dbReference type="AlphaFoldDB" id="A0A4Q5J0E6"/>
<sequence>MDAFDIADWRRRVFALYSAVRAAHDPAAGHALWREGRDALMATHPASPLSEEDRAGFDGLPVADYDPAWRFDAEVRLGDGEVWEATTGTDGTVVFERFGVAELPGVGTLDVWRLTSYAGGLFVPVKDPGPSYGGGRYVVDTVKGADLGLGDGRLVIDLNFAYNPSCAYDPMWACPLAPIGNRLDVPVPVGELAR</sequence>
<comment type="caution">
    <text evidence="1">The sequence shown here is derived from an EMBL/GenBank/DDBJ whole genome shotgun (WGS) entry which is preliminary data.</text>
</comment>
<dbReference type="EMBL" id="SDPU01000022">
    <property type="protein sequence ID" value="RYU11990.1"/>
    <property type="molecule type" value="Genomic_DNA"/>
</dbReference>
<dbReference type="PANTHER" id="PTHR41913">
    <property type="entry name" value="DUF1684 DOMAIN-CONTAINING PROTEIN"/>
    <property type="match status" value="1"/>
</dbReference>
<dbReference type="OrthoDB" id="5493262at2"/>
<dbReference type="PANTHER" id="PTHR41913:SF1">
    <property type="entry name" value="DUF1684 DOMAIN-CONTAINING PROTEIN"/>
    <property type="match status" value="1"/>
</dbReference>
<dbReference type="Proteomes" id="UP000291189">
    <property type="component" value="Unassembled WGS sequence"/>
</dbReference>
<name>A0A4Q5J0E6_9ACTN</name>
<keyword evidence="2" id="KW-1185">Reference proteome</keyword>
<reference evidence="1 2" key="1">
    <citation type="submission" date="2019-01" db="EMBL/GenBank/DDBJ databases">
        <title>Nocardioides guangzhouensis sp. nov., an actinobacterium isolated from soil.</title>
        <authorList>
            <person name="Fu Y."/>
            <person name="Cai Y."/>
            <person name="Lin Z."/>
            <person name="Chen P."/>
        </authorList>
    </citation>
    <scope>NUCLEOTIDE SEQUENCE [LARGE SCALE GENOMIC DNA]</scope>
    <source>
        <strain evidence="1 2">NBRC 105384</strain>
    </source>
</reference>
<dbReference type="Pfam" id="PF07920">
    <property type="entry name" value="DUF1684"/>
    <property type="match status" value="1"/>
</dbReference>
<protein>
    <submittedName>
        <fullName evidence="1">DUF1684 domain-containing protein</fullName>
    </submittedName>
</protein>
<accession>A0A4Q5J0E6</accession>